<dbReference type="PANTHER" id="PTHR43046:SF12">
    <property type="entry name" value="GDP-MANNOSE MANNOSYL HYDROLASE"/>
    <property type="match status" value="1"/>
</dbReference>
<comment type="catalytic activity">
    <reaction evidence="10">
        <text>CMP + ATP = CDP + ADP</text>
        <dbReference type="Rhea" id="RHEA:11600"/>
        <dbReference type="ChEBI" id="CHEBI:30616"/>
        <dbReference type="ChEBI" id="CHEBI:58069"/>
        <dbReference type="ChEBI" id="CHEBI:60377"/>
        <dbReference type="ChEBI" id="CHEBI:456216"/>
        <dbReference type="EC" id="2.7.4.25"/>
    </reaction>
</comment>
<evidence type="ECO:0000256" key="10">
    <source>
        <dbReference type="ARBA" id="ARBA00048478"/>
    </source>
</evidence>
<evidence type="ECO:0000256" key="1">
    <source>
        <dbReference type="ARBA" id="ARBA00001946"/>
    </source>
</evidence>
<evidence type="ECO:0000256" key="2">
    <source>
        <dbReference type="ARBA" id="ARBA00012906"/>
    </source>
</evidence>
<evidence type="ECO:0000256" key="9">
    <source>
        <dbReference type="ARBA" id="ARBA00047615"/>
    </source>
</evidence>
<dbReference type="EC" id="2.7.4.25" evidence="2"/>
<dbReference type="SUPFAM" id="SSF52540">
    <property type="entry name" value="P-loop containing nucleoside triphosphate hydrolases"/>
    <property type="match status" value="1"/>
</dbReference>
<evidence type="ECO:0000313" key="13">
    <source>
        <dbReference type="Proteomes" id="UP001056455"/>
    </source>
</evidence>
<evidence type="ECO:0000313" key="12">
    <source>
        <dbReference type="EMBL" id="USQ78470.1"/>
    </source>
</evidence>
<keyword evidence="4" id="KW-0547">Nucleotide-binding</keyword>
<dbReference type="Pfam" id="PF00293">
    <property type="entry name" value="NUDIX"/>
    <property type="match status" value="1"/>
</dbReference>
<comment type="catalytic activity">
    <reaction evidence="9">
        <text>dCMP + ATP = dCDP + ADP</text>
        <dbReference type="Rhea" id="RHEA:25094"/>
        <dbReference type="ChEBI" id="CHEBI:30616"/>
        <dbReference type="ChEBI" id="CHEBI:57566"/>
        <dbReference type="ChEBI" id="CHEBI:58593"/>
        <dbReference type="ChEBI" id="CHEBI:456216"/>
        <dbReference type="EC" id="2.7.4.25"/>
    </reaction>
</comment>
<protein>
    <recommendedName>
        <fullName evidence="2">(d)CMP kinase</fullName>
        <ecNumber evidence="2">2.7.4.25</ecNumber>
    </recommendedName>
</protein>
<comment type="cofactor">
    <cofactor evidence="1">
        <name>Mg(2+)</name>
        <dbReference type="ChEBI" id="CHEBI:18420"/>
    </cofactor>
</comment>
<dbReference type="SUPFAM" id="SSF55811">
    <property type="entry name" value="Nudix"/>
    <property type="match status" value="1"/>
</dbReference>
<keyword evidence="3" id="KW-0808">Transferase</keyword>
<reference evidence="12" key="1">
    <citation type="submission" date="2022-06" db="EMBL/GenBank/DDBJ databases">
        <title>Ornithinimicrobium HY1793.</title>
        <authorList>
            <person name="Huang Y."/>
        </authorList>
    </citation>
    <scope>NUCLEOTIDE SEQUENCE</scope>
    <source>
        <strain evidence="12">HY1793</strain>
    </source>
</reference>
<dbReference type="PRINTS" id="PR00502">
    <property type="entry name" value="NUDIXFAMILY"/>
</dbReference>
<name>A0ABY4YQC7_9MICO</name>
<dbReference type="PROSITE" id="PS51462">
    <property type="entry name" value="NUDIX"/>
    <property type="match status" value="1"/>
</dbReference>
<dbReference type="RefSeq" id="WP_252591268.1">
    <property type="nucleotide sequence ID" value="NZ_CP099489.1"/>
</dbReference>
<dbReference type="CDD" id="cd02883">
    <property type="entry name" value="NUDIX_Hydrolase"/>
    <property type="match status" value="1"/>
</dbReference>
<dbReference type="Pfam" id="PF02224">
    <property type="entry name" value="Cytidylate_kin"/>
    <property type="match status" value="1"/>
</dbReference>
<evidence type="ECO:0000256" key="7">
    <source>
        <dbReference type="ARBA" id="ARBA00022840"/>
    </source>
</evidence>
<dbReference type="Proteomes" id="UP001056455">
    <property type="component" value="Chromosome"/>
</dbReference>
<evidence type="ECO:0000256" key="8">
    <source>
        <dbReference type="ARBA" id="ARBA00022842"/>
    </source>
</evidence>
<dbReference type="InterPro" id="IPR011994">
    <property type="entry name" value="Cytidylate_kinase_dom"/>
</dbReference>
<evidence type="ECO:0000256" key="6">
    <source>
        <dbReference type="ARBA" id="ARBA00022801"/>
    </source>
</evidence>
<dbReference type="InterPro" id="IPR000086">
    <property type="entry name" value="NUDIX_hydrolase_dom"/>
</dbReference>
<gene>
    <name evidence="12" type="ORF">NF556_12560</name>
</gene>
<keyword evidence="5" id="KW-0418">Kinase</keyword>
<keyword evidence="7" id="KW-0067">ATP-binding</keyword>
<proteinExistence type="predicted"/>
<accession>A0ABY4YQC7</accession>
<keyword evidence="6" id="KW-0378">Hydrolase</keyword>
<sequence>MDFDTRVGCYAWIEQDGQVLLAHWSGHTRAHDGRHTRPGWTLPGGGLEPHESCEQATVREVAEESGYAVRLTGLLGTGTTIVATPDRAQRSERPMLLVQLVYAAEITSGHLTVELDGSTDDVRWVPLEELSSLPCAGVVDLALDLQRRGRREGPVVDDAPLDEDAVERIVAAARAAHGERHGPAGRDTTNGPTVIAIDGPSGSGKTTLAEAVAQDLGAPVVHMDDFYPGWDGIAEAVDLVTDQVLEPLARGERAAYRVWDWATSDWGRTAAVPTTDLLVLEGCGSSVGRAGDHAAVRVWVDADEQVRHQRGIERDGDTFAPHWDRWAAQEQALFGADGTAQRADITLHT</sequence>
<evidence type="ECO:0000256" key="5">
    <source>
        <dbReference type="ARBA" id="ARBA00022777"/>
    </source>
</evidence>
<dbReference type="PANTHER" id="PTHR43046">
    <property type="entry name" value="GDP-MANNOSE MANNOSYL HYDROLASE"/>
    <property type="match status" value="1"/>
</dbReference>
<organism evidence="12 13">
    <name type="scientific">Ornithinimicrobium faecis</name>
    <dbReference type="NCBI Taxonomy" id="2934158"/>
    <lineage>
        <taxon>Bacteria</taxon>
        <taxon>Bacillati</taxon>
        <taxon>Actinomycetota</taxon>
        <taxon>Actinomycetes</taxon>
        <taxon>Micrococcales</taxon>
        <taxon>Ornithinimicrobiaceae</taxon>
        <taxon>Ornithinimicrobium</taxon>
    </lineage>
</organism>
<dbReference type="EMBL" id="CP099489">
    <property type="protein sequence ID" value="USQ78470.1"/>
    <property type="molecule type" value="Genomic_DNA"/>
</dbReference>
<dbReference type="InterPro" id="IPR020476">
    <property type="entry name" value="Nudix_hydrolase"/>
</dbReference>
<keyword evidence="8" id="KW-0460">Magnesium</keyword>
<evidence type="ECO:0000256" key="3">
    <source>
        <dbReference type="ARBA" id="ARBA00022679"/>
    </source>
</evidence>
<evidence type="ECO:0000259" key="11">
    <source>
        <dbReference type="PROSITE" id="PS51462"/>
    </source>
</evidence>
<dbReference type="Gene3D" id="3.90.79.10">
    <property type="entry name" value="Nucleoside Triphosphate Pyrophosphohydrolase"/>
    <property type="match status" value="1"/>
</dbReference>
<dbReference type="Gene3D" id="3.40.50.300">
    <property type="entry name" value="P-loop containing nucleotide triphosphate hydrolases"/>
    <property type="match status" value="1"/>
</dbReference>
<keyword evidence="13" id="KW-1185">Reference proteome</keyword>
<evidence type="ECO:0000256" key="4">
    <source>
        <dbReference type="ARBA" id="ARBA00022741"/>
    </source>
</evidence>
<dbReference type="InterPro" id="IPR027417">
    <property type="entry name" value="P-loop_NTPase"/>
</dbReference>
<feature type="domain" description="Nudix hydrolase" evidence="11">
    <location>
        <begin position="4"/>
        <end position="147"/>
    </location>
</feature>
<dbReference type="InterPro" id="IPR015797">
    <property type="entry name" value="NUDIX_hydrolase-like_dom_sf"/>
</dbReference>